<evidence type="ECO:0000259" key="7">
    <source>
        <dbReference type="Pfam" id="PF01055"/>
    </source>
</evidence>
<dbReference type="InterPro" id="IPR013780">
    <property type="entry name" value="Glyco_hydro_b"/>
</dbReference>
<feature type="domain" description="Glycoside hydrolase family 31 TIM barrel" evidence="7">
    <location>
        <begin position="249"/>
        <end position="670"/>
    </location>
</feature>
<dbReference type="InterPro" id="IPR025887">
    <property type="entry name" value="Glyco_hydro_31_N_dom"/>
</dbReference>
<reference evidence="10" key="1">
    <citation type="submission" date="2021-06" db="EMBL/GenBank/DDBJ databases">
        <authorList>
            <person name="Kallberg Y."/>
            <person name="Tangrot J."/>
            <person name="Rosling A."/>
        </authorList>
    </citation>
    <scope>NUCLEOTIDE SEQUENCE</scope>
    <source>
        <strain evidence="10">CL551</strain>
    </source>
</reference>
<keyword evidence="3" id="KW-0325">Glycoprotein</keyword>
<dbReference type="SUPFAM" id="SSF74650">
    <property type="entry name" value="Galactose mutarotase-like"/>
    <property type="match status" value="1"/>
</dbReference>
<evidence type="ECO:0000256" key="6">
    <source>
        <dbReference type="RuleBase" id="RU361185"/>
    </source>
</evidence>
<dbReference type="InterPro" id="IPR011013">
    <property type="entry name" value="Gal_mutarotase_sf_dom"/>
</dbReference>
<dbReference type="SUPFAM" id="SSF51011">
    <property type="entry name" value="Glycosyl hydrolase domain"/>
    <property type="match status" value="1"/>
</dbReference>
<accession>A0A9N9A1E9</accession>
<dbReference type="Gene3D" id="2.60.40.1760">
    <property type="entry name" value="glycosyl hydrolase (family 31)"/>
    <property type="match status" value="1"/>
</dbReference>
<dbReference type="GO" id="GO:0004553">
    <property type="term" value="F:hydrolase activity, hydrolyzing O-glycosyl compounds"/>
    <property type="evidence" value="ECO:0007669"/>
    <property type="project" value="InterPro"/>
</dbReference>
<dbReference type="InterPro" id="IPR017853">
    <property type="entry name" value="GH"/>
</dbReference>
<comment type="caution">
    <text evidence="10">The sequence shown here is derived from an EMBL/GenBank/DDBJ whole genome shotgun (WGS) entry which is preliminary data.</text>
</comment>
<dbReference type="Pfam" id="PF01055">
    <property type="entry name" value="Glyco_hydro_31_2nd"/>
    <property type="match status" value="1"/>
</dbReference>
<evidence type="ECO:0000259" key="9">
    <source>
        <dbReference type="Pfam" id="PF21365"/>
    </source>
</evidence>
<evidence type="ECO:0000259" key="8">
    <source>
        <dbReference type="Pfam" id="PF13802"/>
    </source>
</evidence>
<keyword evidence="2 6" id="KW-0378">Hydrolase</keyword>
<organism evidence="10 11">
    <name type="scientific">Acaulospora morrowiae</name>
    <dbReference type="NCBI Taxonomy" id="94023"/>
    <lineage>
        <taxon>Eukaryota</taxon>
        <taxon>Fungi</taxon>
        <taxon>Fungi incertae sedis</taxon>
        <taxon>Mucoromycota</taxon>
        <taxon>Glomeromycotina</taxon>
        <taxon>Glomeromycetes</taxon>
        <taxon>Diversisporales</taxon>
        <taxon>Acaulosporaceae</taxon>
        <taxon>Acaulospora</taxon>
    </lineage>
</organism>
<evidence type="ECO:0000256" key="1">
    <source>
        <dbReference type="ARBA" id="ARBA00007806"/>
    </source>
</evidence>
<dbReference type="GO" id="GO:0030246">
    <property type="term" value="F:carbohydrate binding"/>
    <property type="evidence" value="ECO:0007669"/>
    <property type="project" value="InterPro"/>
</dbReference>
<dbReference type="Pfam" id="PF21365">
    <property type="entry name" value="Glyco_hydro_31_3rd"/>
    <property type="match status" value="1"/>
</dbReference>
<feature type="domain" description="Glycoside hydrolase family 31 N-terminal" evidence="8">
    <location>
        <begin position="104"/>
        <end position="205"/>
    </location>
</feature>
<comment type="similarity">
    <text evidence="1 6">Belongs to the glycosyl hydrolase 31 family.</text>
</comment>
<evidence type="ECO:0000256" key="2">
    <source>
        <dbReference type="ARBA" id="ARBA00022801"/>
    </source>
</evidence>
<dbReference type="Gene3D" id="3.20.20.80">
    <property type="entry name" value="Glycosidases"/>
    <property type="match status" value="1"/>
</dbReference>
<dbReference type="OrthoDB" id="5839090at2759"/>
<dbReference type="EMBL" id="CAJVPV010001975">
    <property type="protein sequence ID" value="CAG8514259.1"/>
    <property type="molecule type" value="Genomic_DNA"/>
</dbReference>
<dbReference type="CDD" id="cd06602">
    <property type="entry name" value="GH31_MGAM_SI_GAA"/>
    <property type="match status" value="1"/>
</dbReference>
<dbReference type="PANTHER" id="PTHR22762:SF133">
    <property type="entry name" value="P-TYPE DOMAIN-CONTAINING PROTEIN"/>
    <property type="match status" value="1"/>
</dbReference>
<dbReference type="Gene3D" id="2.60.40.1180">
    <property type="entry name" value="Golgi alpha-mannosidase II"/>
    <property type="match status" value="2"/>
</dbReference>
<evidence type="ECO:0000313" key="11">
    <source>
        <dbReference type="Proteomes" id="UP000789342"/>
    </source>
</evidence>
<dbReference type="CDD" id="cd14752">
    <property type="entry name" value="GH31_N"/>
    <property type="match status" value="1"/>
</dbReference>
<dbReference type="PROSITE" id="PS00129">
    <property type="entry name" value="GLYCOSYL_HYDROL_F31_1"/>
    <property type="match status" value="1"/>
</dbReference>
<dbReference type="InterPro" id="IPR000322">
    <property type="entry name" value="Glyco_hydro_31_TIM"/>
</dbReference>
<dbReference type="GO" id="GO:0005975">
    <property type="term" value="P:carbohydrate metabolic process"/>
    <property type="evidence" value="ECO:0007669"/>
    <property type="project" value="InterPro"/>
</dbReference>
<dbReference type="InterPro" id="IPR030458">
    <property type="entry name" value="Glyco_hydro_31_AS"/>
</dbReference>
<gene>
    <name evidence="10" type="ORF">AMORRO_LOCUS3882</name>
</gene>
<feature type="domain" description="Glycosyl hydrolase family 31 C-terminal" evidence="9">
    <location>
        <begin position="679"/>
        <end position="767"/>
    </location>
</feature>
<evidence type="ECO:0000256" key="3">
    <source>
        <dbReference type="ARBA" id="ARBA00023180"/>
    </source>
</evidence>
<keyword evidence="11" id="KW-1185">Reference proteome</keyword>
<dbReference type="Proteomes" id="UP000789342">
    <property type="component" value="Unassembled WGS sequence"/>
</dbReference>
<dbReference type="InterPro" id="IPR048395">
    <property type="entry name" value="Glyco_hydro_31_C"/>
</dbReference>
<dbReference type="Pfam" id="PF13802">
    <property type="entry name" value="Gal_mutarotas_2"/>
    <property type="match status" value="1"/>
</dbReference>
<evidence type="ECO:0000256" key="5">
    <source>
        <dbReference type="ARBA" id="ARBA00041343"/>
    </source>
</evidence>
<protein>
    <recommendedName>
        <fullName evidence="5">Maltase</fullName>
    </recommendedName>
</protein>
<dbReference type="SUPFAM" id="SSF51445">
    <property type="entry name" value="(Trans)glycosidases"/>
    <property type="match status" value="1"/>
</dbReference>
<evidence type="ECO:0000256" key="4">
    <source>
        <dbReference type="ARBA" id="ARBA00023295"/>
    </source>
</evidence>
<sequence length="903" mass="103610">MSLHTSPEENVFAAQDGYNLKDVMKSPSTFKGRLVLSQEHVDLIPAFGADLRDLSIFVEYQTSNRLRICISDPAEKRWRVPEDVVSVDKIKMSADDLKYEFGFEQNPFGFYVTRKADGDRIFDTVNERLIFKDQYIEFSTKLPSNSNIYGFGETTGRLKRQPGKRMTMWARDAPCPEGENLYGSHPFYLELRNGKAHGVFLLNSNGIDIIYEEERLTYKVIGGILDLYIFLGPTPIDVIEQYSELIGRPYFIPYWSLGYHQCRWGYDTIQKLEEMVNRYQAESIPMDVAWIDIDYMDLYKPFTYSPTRFPPEKFAEFVRKLHERHQKLVVILDPGIKIEKGFRPYDEGFEKNLFIKRADGENFVGKVWPGTTVFPDWFHPKTQEYWTETIRRWLSQVPIDGLWIDMNEIANFIDGDLSHEANKSRRDDKIFVPKIQQDSNQTVVEEVSFIKKIKEFVTFFRQGDKQKEEIVVVTTTTTNTSTTSTTVIDLEPSINNPPYAINNGGKELALFTHTSPMDAIHHSGITEYDAHNLFGHMEAIATHRALSSINPDQRVFILSRSTFPSSGKYAAHWLGDNWSEWTDLTYSIAGMLAFQLFVIPMTGADICGFNGRCNEELAIRWFQLGSFYPFCRNHNAINMPGQECYMTEKVKQISKVWLEVRYHLLPYWYTNFYHAAKKGTPVIEPLWFINPEVEDTWDIDRQFLVGDGLLVSPVTESKCTKVKGYIPSGRWYDYLSGTKFHEGHGQWVEIDAPLEIIPVHVRGGKIIPMHSHIGLTSYECRKNGIKLLIALDREGEAKGDLYLDDGETPYNRVGDNYTLVTCVVQNGLLKVDGTFRYKGQGAFVDEITVLGIDDPDNGKKVIVTADQKETVVSAQNVSRETSKLIITGLRIQLTCGFMVSWNC</sequence>
<keyword evidence="4 6" id="KW-0326">Glycosidase</keyword>
<dbReference type="AlphaFoldDB" id="A0A9N9A1E9"/>
<evidence type="ECO:0000313" key="10">
    <source>
        <dbReference type="EMBL" id="CAG8514259.1"/>
    </source>
</evidence>
<name>A0A9N9A1E9_9GLOM</name>
<dbReference type="PANTHER" id="PTHR22762">
    <property type="entry name" value="ALPHA-GLUCOSIDASE"/>
    <property type="match status" value="1"/>
</dbReference>
<proteinExistence type="inferred from homology"/>